<evidence type="ECO:0000256" key="6">
    <source>
        <dbReference type="ARBA" id="ARBA00023125"/>
    </source>
</evidence>
<evidence type="ECO:0000313" key="10">
    <source>
        <dbReference type="EMBL" id="JAG01905.1"/>
    </source>
</evidence>
<dbReference type="GO" id="GO:0003677">
    <property type="term" value="F:DNA binding"/>
    <property type="evidence" value="ECO:0007669"/>
    <property type="project" value="UniProtKB-KW"/>
</dbReference>
<evidence type="ECO:0000259" key="9">
    <source>
        <dbReference type="SMART" id="SM00491"/>
    </source>
</evidence>
<dbReference type="InterPro" id="IPR013020">
    <property type="entry name" value="Rad3/Chl1-like"/>
</dbReference>
<feature type="domain" description="ATP-dependent helicase C-terminal" evidence="9">
    <location>
        <begin position="277"/>
        <end position="423"/>
    </location>
</feature>
<dbReference type="Pfam" id="PF23109">
    <property type="entry name" value="ARCH_RTEL1"/>
    <property type="match status" value="1"/>
</dbReference>
<dbReference type="FunFam" id="3.40.50.300:FF:001352">
    <property type="entry name" value="DNA repair helicase"/>
    <property type="match status" value="1"/>
</dbReference>
<keyword evidence="1" id="KW-0479">Metal-binding</keyword>
<accession>A0A0A9W3B2</accession>
<dbReference type="PANTHER" id="PTHR11472:SF34">
    <property type="entry name" value="REGULATOR OF TELOMERE ELONGATION HELICASE 1"/>
    <property type="match status" value="1"/>
</dbReference>
<dbReference type="EMBL" id="GBHO01041698">
    <property type="protein sequence ID" value="JAG01906.1"/>
    <property type="molecule type" value="Transcribed_RNA"/>
</dbReference>
<keyword evidence="5" id="KW-0408">Iron</keyword>
<reference evidence="11" key="1">
    <citation type="journal article" date="2014" name="PLoS ONE">
        <title>Transcriptome-Based Identification of ABC Transporters in the Western Tarnished Plant Bug Lygus hesperus.</title>
        <authorList>
            <person name="Hull J.J."/>
            <person name="Chaney K."/>
            <person name="Geib S.M."/>
            <person name="Fabrick J.A."/>
            <person name="Brent C.S."/>
            <person name="Walsh D."/>
            <person name="Lavine L.C."/>
        </authorList>
    </citation>
    <scope>NUCLEOTIDE SEQUENCE</scope>
</reference>
<evidence type="ECO:0000313" key="11">
    <source>
        <dbReference type="EMBL" id="JAG01906.1"/>
    </source>
</evidence>
<sequence length="694" mass="78631">RMHEEFSDPDGEIMERSYSTEDLMFMKEKLMALEQEFDAFMKTVREKGMEHRPDVLRVLLESANITGENYGNLENGFSAVYEVIIAHNSVNNKTRQQACTLRKVADFIAAPFELKIFDPKNQNSFVVHTELEYPVTKRNHFGTPVFTPNTTEKPKGIVFNLWCLNPALGMQVLWNAHSVILTSGTLSPLTNVIMELGLKSFPACVNNGAAVVSAEFGHVVPHEQFMIFAVGKGPNSIQLQYNFQNKDNLEYWEELGLTLLNFIRLIPDGVLVFFPSYQAMNKAINTWKFKGLWDRLISIKPMFSEEADKRRFNNAVDGYRQAVGEGRGGVLMGICRGKMSEGIDFSDQYGRAVAVCGLPYPPYYDPRVKSKMKYIDCLRVPNFKGQDWYRAEATKAVNQAIGRVIRHAQDVGVILLCDSKFEQPAIYSSVSAWLRPVKSMENFGLAIASLRRFFRRHPTLFKRDSSASPSKAPVCQPLQLPLLPTPSSSTSGSFRWPLATGSGQDSSGSGSTIPLRQPEKPIKSCLASLADADADNDVPKKLRGSPVKSWRDCISPPEDVVVTQPAKIRSNPRQASIPDEFTFDKRTPELKEKARRMNEVKYLLHEIRRALEQESYDIFTNVLRSYQRNKNLMKFIEQLSIFFPKEDNLFADWFRDCHKFLTGADRTNFIEFCANNGYGIVVTVSRTLQELPEP</sequence>
<evidence type="ECO:0000256" key="4">
    <source>
        <dbReference type="ARBA" id="ARBA00022840"/>
    </source>
</evidence>
<evidence type="ECO:0000256" key="7">
    <source>
        <dbReference type="ARBA" id="ARBA00023242"/>
    </source>
</evidence>
<dbReference type="InterPro" id="IPR057498">
    <property type="entry name" value="Rtel1_ARCH"/>
</dbReference>
<dbReference type="Pfam" id="PF13307">
    <property type="entry name" value="Helicase_C_2"/>
    <property type="match status" value="1"/>
</dbReference>
<evidence type="ECO:0000256" key="5">
    <source>
        <dbReference type="ARBA" id="ARBA00023004"/>
    </source>
</evidence>
<keyword evidence="6" id="KW-0238">DNA-binding</keyword>
<evidence type="ECO:0000256" key="8">
    <source>
        <dbReference type="SAM" id="MobiDB-lite"/>
    </source>
</evidence>
<gene>
    <name evidence="11" type="ORF">CM83_57945</name>
    <name evidence="10" type="ORF">CM83_57948</name>
</gene>
<dbReference type="CDD" id="cd18788">
    <property type="entry name" value="SF2_C_XPD"/>
    <property type="match status" value="1"/>
</dbReference>
<dbReference type="SMART" id="SM00491">
    <property type="entry name" value="HELICc2"/>
    <property type="match status" value="1"/>
</dbReference>
<dbReference type="GO" id="GO:0016818">
    <property type="term" value="F:hydrolase activity, acting on acid anhydrides, in phosphorus-containing anhydrides"/>
    <property type="evidence" value="ECO:0007669"/>
    <property type="project" value="InterPro"/>
</dbReference>
<dbReference type="EMBL" id="GBHO01041699">
    <property type="protein sequence ID" value="JAG01905.1"/>
    <property type="molecule type" value="Transcribed_RNA"/>
</dbReference>
<keyword evidence="4" id="KW-0067">ATP-binding</keyword>
<keyword evidence="2" id="KW-0547">Nucleotide-binding</keyword>
<dbReference type="AlphaFoldDB" id="A0A0A9W3B2"/>
<name>A0A0A9W3B2_LYGHE</name>
<feature type="non-terminal residue" evidence="11">
    <location>
        <position position="1"/>
    </location>
</feature>
<keyword evidence="7" id="KW-0539">Nucleus</keyword>
<feature type="compositionally biased region" description="Low complexity" evidence="8">
    <location>
        <begin position="501"/>
        <end position="511"/>
    </location>
</feature>
<dbReference type="GO" id="GO:0046872">
    <property type="term" value="F:metal ion binding"/>
    <property type="evidence" value="ECO:0007669"/>
    <property type="project" value="UniProtKB-KW"/>
</dbReference>
<dbReference type="GO" id="GO:0005524">
    <property type="term" value="F:ATP binding"/>
    <property type="evidence" value="ECO:0007669"/>
    <property type="project" value="UniProtKB-KW"/>
</dbReference>
<protein>
    <recommendedName>
        <fullName evidence="9">ATP-dependent helicase C-terminal domain-containing protein</fullName>
    </recommendedName>
</protein>
<feature type="region of interest" description="Disordered" evidence="8">
    <location>
        <begin position="486"/>
        <end position="517"/>
    </location>
</feature>
<dbReference type="PANTHER" id="PTHR11472">
    <property type="entry name" value="DNA REPAIR DEAD HELICASE RAD3/XP-D SUBFAMILY MEMBER"/>
    <property type="match status" value="1"/>
</dbReference>
<dbReference type="Gene3D" id="3.40.50.300">
    <property type="entry name" value="P-loop containing nucleotide triphosphate hydrolases"/>
    <property type="match status" value="1"/>
</dbReference>
<organism evidence="11">
    <name type="scientific">Lygus hesperus</name>
    <name type="common">Western plant bug</name>
    <dbReference type="NCBI Taxonomy" id="30085"/>
    <lineage>
        <taxon>Eukaryota</taxon>
        <taxon>Metazoa</taxon>
        <taxon>Ecdysozoa</taxon>
        <taxon>Arthropoda</taxon>
        <taxon>Hexapoda</taxon>
        <taxon>Insecta</taxon>
        <taxon>Pterygota</taxon>
        <taxon>Neoptera</taxon>
        <taxon>Paraneoptera</taxon>
        <taxon>Hemiptera</taxon>
        <taxon>Heteroptera</taxon>
        <taxon>Panheteroptera</taxon>
        <taxon>Cimicomorpha</taxon>
        <taxon>Miridae</taxon>
        <taxon>Mirini</taxon>
        <taxon>Lygus</taxon>
    </lineage>
</organism>
<proteinExistence type="predicted"/>
<dbReference type="GO" id="GO:0006139">
    <property type="term" value="P:nucleobase-containing compound metabolic process"/>
    <property type="evidence" value="ECO:0007669"/>
    <property type="project" value="InterPro"/>
</dbReference>
<evidence type="ECO:0000256" key="2">
    <source>
        <dbReference type="ARBA" id="ARBA00022741"/>
    </source>
</evidence>
<dbReference type="InterPro" id="IPR027417">
    <property type="entry name" value="P-loop_NTPase"/>
</dbReference>
<dbReference type="NCBIfam" id="TIGR00604">
    <property type="entry name" value="rad3"/>
    <property type="match status" value="1"/>
</dbReference>
<dbReference type="InterPro" id="IPR045028">
    <property type="entry name" value="DinG/Rad3-like"/>
</dbReference>
<evidence type="ECO:0000256" key="3">
    <source>
        <dbReference type="ARBA" id="ARBA00022801"/>
    </source>
</evidence>
<evidence type="ECO:0000256" key="1">
    <source>
        <dbReference type="ARBA" id="ARBA00022723"/>
    </source>
</evidence>
<dbReference type="GO" id="GO:0003678">
    <property type="term" value="F:DNA helicase activity"/>
    <property type="evidence" value="ECO:0007669"/>
    <property type="project" value="InterPro"/>
</dbReference>
<reference evidence="11" key="2">
    <citation type="submission" date="2014-07" db="EMBL/GenBank/DDBJ databases">
        <authorList>
            <person name="Hull J."/>
        </authorList>
    </citation>
    <scope>NUCLEOTIDE SEQUENCE</scope>
</reference>
<dbReference type="InterPro" id="IPR006555">
    <property type="entry name" value="ATP-dep_Helicase_C"/>
</dbReference>
<keyword evidence="3" id="KW-0378">Hydrolase</keyword>